<dbReference type="GO" id="GO:0016746">
    <property type="term" value="F:acyltransferase activity"/>
    <property type="evidence" value="ECO:0007669"/>
    <property type="project" value="InterPro"/>
</dbReference>
<dbReference type="RefSeq" id="WP_132120353.1">
    <property type="nucleotide sequence ID" value="NZ_SLWS01000006.1"/>
</dbReference>
<dbReference type="Gene3D" id="4.10.320.10">
    <property type="entry name" value="E3-binding domain"/>
    <property type="match status" value="1"/>
</dbReference>
<evidence type="ECO:0000313" key="4">
    <source>
        <dbReference type="Proteomes" id="UP000295680"/>
    </source>
</evidence>
<keyword evidence="1" id="KW-0238">DNA-binding</keyword>
<proteinExistence type="predicted"/>
<dbReference type="GO" id="GO:0003677">
    <property type="term" value="F:DNA binding"/>
    <property type="evidence" value="ECO:0007669"/>
    <property type="project" value="UniProtKB-KW"/>
</dbReference>
<dbReference type="InterPro" id="IPR055370">
    <property type="entry name" value="Lsr2_DNA-bd"/>
</dbReference>
<evidence type="ECO:0000313" key="3">
    <source>
        <dbReference type="EMBL" id="TCO56793.1"/>
    </source>
</evidence>
<sequence>MAARDHYQPPETVRALLPNGIEVTVSAEQARLCHYPLVTEPADTADERSETDPPTPADVRAWAQATGVDCPDKGRIPDRVMQAYRDAHQH</sequence>
<protein>
    <submittedName>
        <fullName evidence="3">Lsr2 protein</fullName>
    </submittedName>
</protein>
<evidence type="ECO:0000259" key="2">
    <source>
        <dbReference type="Pfam" id="PF23359"/>
    </source>
</evidence>
<dbReference type="Proteomes" id="UP000295680">
    <property type="component" value="Unassembled WGS sequence"/>
</dbReference>
<keyword evidence="4" id="KW-1185">Reference proteome</keyword>
<dbReference type="EMBL" id="SLWS01000006">
    <property type="protein sequence ID" value="TCO56793.1"/>
    <property type="molecule type" value="Genomic_DNA"/>
</dbReference>
<dbReference type="AlphaFoldDB" id="A0A4R2JBE3"/>
<reference evidence="3 4" key="1">
    <citation type="submission" date="2019-03" db="EMBL/GenBank/DDBJ databases">
        <title>Genomic Encyclopedia of Type Strains, Phase IV (KMG-IV): sequencing the most valuable type-strain genomes for metagenomic binning, comparative biology and taxonomic classification.</title>
        <authorList>
            <person name="Goeker M."/>
        </authorList>
    </citation>
    <scope>NUCLEOTIDE SEQUENCE [LARGE SCALE GENOMIC DNA]</scope>
    <source>
        <strain evidence="3 4">DSM 45934</strain>
    </source>
</reference>
<comment type="caution">
    <text evidence="3">The sequence shown here is derived from an EMBL/GenBank/DDBJ whole genome shotgun (WGS) entry which is preliminary data.</text>
</comment>
<gene>
    <name evidence="3" type="ORF">EV192_106268</name>
</gene>
<dbReference type="OrthoDB" id="9776021at2"/>
<organism evidence="3 4">
    <name type="scientific">Actinocrispum wychmicini</name>
    <dbReference type="NCBI Taxonomy" id="1213861"/>
    <lineage>
        <taxon>Bacteria</taxon>
        <taxon>Bacillati</taxon>
        <taxon>Actinomycetota</taxon>
        <taxon>Actinomycetes</taxon>
        <taxon>Pseudonocardiales</taxon>
        <taxon>Pseudonocardiaceae</taxon>
        <taxon>Actinocrispum</taxon>
    </lineage>
</organism>
<feature type="domain" description="Lsr2 DNA-binding" evidence="2">
    <location>
        <begin position="52"/>
        <end position="87"/>
    </location>
</feature>
<name>A0A4R2JBE3_9PSEU</name>
<dbReference type="Pfam" id="PF23359">
    <property type="entry name" value="Lsr2_DNA-bd"/>
    <property type="match status" value="1"/>
</dbReference>
<evidence type="ECO:0000256" key="1">
    <source>
        <dbReference type="ARBA" id="ARBA00023125"/>
    </source>
</evidence>
<dbReference type="InterPro" id="IPR036625">
    <property type="entry name" value="E3-bd_dom_sf"/>
</dbReference>
<accession>A0A4R2JBE3</accession>